<dbReference type="AlphaFoldDB" id="A0A0F9Q3E5"/>
<protein>
    <submittedName>
        <fullName evidence="1">Uncharacterized protein</fullName>
    </submittedName>
</protein>
<evidence type="ECO:0000313" key="1">
    <source>
        <dbReference type="EMBL" id="KKN37019.1"/>
    </source>
</evidence>
<accession>A0A0F9Q3E5</accession>
<name>A0A0F9Q3E5_9ZZZZ</name>
<organism evidence="1">
    <name type="scientific">marine sediment metagenome</name>
    <dbReference type="NCBI Taxonomy" id="412755"/>
    <lineage>
        <taxon>unclassified sequences</taxon>
        <taxon>metagenomes</taxon>
        <taxon>ecological metagenomes</taxon>
    </lineage>
</organism>
<comment type="caution">
    <text evidence="1">The sequence shown here is derived from an EMBL/GenBank/DDBJ whole genome shotgun (WGS) entry which is preliminary data.</text>
</comment>
<sequence length="136" mass="15220">MNKEVSSKILDDAREKIAKEYFAATDEEYREGDGKRCIFVDQILNLSGTTDIECPECNGMGFLVVGAGDHEATDKCPACKETGLIKYPWKVSVVLENGEIPEPDILMYTHSNPSTYFISLQTQKSMLDANYKQVVE</sequence>
<dbReference type="EMBL" id="LAZR01001927">
    <property type="protein sequence ID" value="KKN37019.1"/>
    <property type="molecule type" value="Genomic_DNA"/>
</dbReference>
<reference evidence="1" key="1">
    <citation type="journal article" date="2015" name="Nature">
        <title>Complex archaea that bridge the gap between prokaryotes and eukaryotes.</title>
        <authorList>
            <person name="Spang A."/>
            <person name="Saw J.H."/>
            <person name="Jorgensen S.L."/>
            <person name="Zaremba-Niedzwiedzka K."/>
            <person name="Martijn J."/>
            <person name="Lind A.E."/>
            <person name="van Eijk R."/>
            <person name="Schleper C."/>
            <person name="Guy L."/>
            <person name="Ettema T.J."/>
        </authorList>
    </citation>
    <scope>NUCLEOTIDE SEQUENCE</scope>
</reference>
<proteinExistence type="predicted"/>
<gene>
    <name evidence="1" type="ORF">LCGC14_0767790</name>
</gene>